<organism evidence="4 5">
    <name type="scientific">Pseudofrankia asymbiotica</name>
    <dbReference type="NCBI Taxonomy" id="1834516"/>
    <lineage>
        <taxon>Bacteria</taxon>
        <taxon>Bacillati</taxon>
        <taxon>Actinomycetota</taxon>
        <taxon>Actinomycetes</taxon>
        <taxon>Frankiales</taxon>
        <taxon>Frankiaceae</taxon>
        <taxon>Pseudofrankia</taxon>
    </lineage>
</organism>
<feature type="transmembrane region" description="Helical" evidence="2">
    <location>
        <begin position="181"/>
        <end position="203"/>
    </location>
</feature>
<evidence type="ECO:0000313" key="5">
    <source>
        <dbReference type="Proteomes" id="UP000188929"/>
    </source>
</evidence>
<reference evidence="5" key="1">
    <citation type="submission" date="2016-10" db="EMBL/GenBank/DDBJ databases">
        <title>Frankia sp. NRRL B-16386 Genome sequencing.</title>
        <authorList>
            <person name="Ghodhbane-Gtari F."/>
            <person name="Swanson E."/>
            <person name="Gueddou A."/>
            <person name="Hezbri K."/>
            <person name="Ktari K."/>
            <person name="Nouioui I."/>
            <person name="Morris K."/>
            <person name="Simpson S."/>
            <person name="Abebe-Akele F."/>
            <person name="Thomas K."/>
            <person name="Gtari M."/>
            <person name="Tisa L.S."/>
        </authorList>
    </citation>
    <scope>NUCLEOTIDE SEQUENCE [LARGE SCALE GENOMIC DNA]</scope>
    <source>
        <strain evidence="5">NRRL B-16386</strain>
    </source>
</reference>
<dbReference type="RefSeq" id="WP_076820179.1">
    <property type="nucleotide sequence ID" value="NZ_MOMC01000058.1"/>
</dbReference>
<accession>A0A1V2I496</accession>
<dbReference type="SUPFAM" id="SSF101898">
    <property type="entry name" value="NHL repeat"/>
    <property type="match status" value="1"/>
</dbReference>
<feature type="region of interest" description="Disordered" evidence="1">
    <location>
        <begin position="206"/>
        <end position="238"/>
    </location>
</feature>
<proteinExistence type="predicted"/>
<dbReference type="InterPro" id="IPR056822">
    <property type="entry name" value="TEN_NHL"/>
</dbReference>
<keyword evidence="5" id="KW-1185">Reference proteome</keyword>
<keyword evidence="2" id="KW-0472">Membrane</keyword>
<dbReference type="STRING" id="1834516.BL253_26925"/>
<dbReference type="PANTHER" id="PTHR40274:SF4">
    <property type="entry name" value="BLL1406 PROTEIN"/>
    <property type="match status" value="1"/>
</dbReference>
<dbReference type="OrthoDB" id="9762443at2"/>
<evidence type="ECO:0000259" key="3">
    <source>
        <dbReference type="Pfam" id="PF25021"/>
    </source>
</evidence>
<dbReference type="Gene3D" id="2.120.10.30">
    <property type="entry name" value="TolB, C-terminal domain"/>
    <property type="match status" value="2"/>
</dbReference>
<evidence type="ECO:0000256" key="2">
    <source>
        <dbReference type="SAM" id="Phobius"/>
    </source>
</evidence>
<comment type="caution">
    <text evidence="4">The sequence shown here is derived from an EMBL/GenBank/DDBJ whole genome shotgun (WGS) entry which is preliminary data.</text>
</comment>
<sequence length="553" mass="55261">MTVGSAPDDTTPSDSGTSLPAGRLVPAPSVPAPSVPEAGHAGGSDHPRGFEPSAVAITAPPGSPGGTLADGTPAGGVPSGLVSSASVGGPVLHPEAAFWPPPSGAPYGSQPAATPWAVPAVPVDAASGAVPTGATAWGVPGVKPVPPPGPRPAARLGVAHLRTGGYGPVGGGVPPGRRRTWLIPAVLATVVVLAAAATTVFIVSDSDDSSAGTPAAAGTVPAARSALPTPTRTPRPVPGAAYAGKALTITDFAPDAVAVSRDGTLYVSSNTAFDGAMICQIGQDGDVVNTYISPYGYDDDNPIIGQVDFDDTGNVYYSDMNNYRINKIAPEGRTTTVAGTGVEGFSGDGGPATEARIGAVDDLAVLPDGTIYFADFKNERIRKVTPDGVISTVIHVPAGGLSTVEIGPDGSLYFTDLVRSTVNRLDADGGFTVVAGGRRDETADGRMGEGGPALKAGLFQPILEVGPDGTLYVVSPAKGNVRKIGPDGIITTVAGTDQTGFGGDGGPAVAATLWAPHSVVIDSRGALYVAEIANHRIRRIGPDGIITTIAKAP</sequence>
<feature type="domain" description="Teneurin NHL" evidence="3">
    <location>
        <begin position="313"/>
        <end position="384"/>
    </location>
</feature>
<dbReference type="Proteomes" id="UP000188929">
    <property type="component" value="Unassembled WGS sequence"/>
</dbReference>
<feature type="region of interest" description="Disordered" evidence="1">
    <location>
        <begin position="1"/>
        <end position="81"/>
    </location>
</feature>
<keyword evidence="2" id="KW-0812">Transmembrane</keyword>
<protein>
    <recommendedName>
        <fullName evidence="3">Teneurin NHL domain-containing protein</fullName>
    </recommendedName>
</protein>
<name>A0A1V2I496_9ACTN</name>
<dbReference type="EMBL" id="MOMC01000058">
    <property type="protein sequence ID" value="ONH25647.1"/>
    <property type="molecule type" value="Genomic_DNA"/>
</dbReference>
<gene>
    <name evidence="4" type="ORF">BL253_26925</name>
</gene>
<dbReference type="Pfam" id="PF25021">
    <property type="entry name" value="TEN_NHL"/>
    <property type="match status" value="1"/>
</dbReference>
<dbReference type="InterPro" id="IPR011042">
    <property type="entry name" value="6-blade_b-propeller_TolB-like"/>
</dbReference>
<keyword evidence="2" id="KW-1133">Transmembrane helix</keyword>
<dbReference type="InterPro" id="IPR051344">
    <property type="entry name" value="Vgb"/>
</dbReference>
<feature type="compositionally biased region" description="Low complexity" evidence="1">
    <location>
        <begin position="209"/>
        <end position="230"/>
    </location>
</feature>
<dbReference type="AlphaFoldDB" id="A0A1V2I496"/>
<feature type="compositionally biased region" description="Polar residues" evidence="1">
    <location>
        <begin position="8"/>
        <end position="18"/>
    </location>
</feature>
<dbReference type="PANTHER" id="PTHR40274">
    <property type="entry name" value="VIRGINIAMYCIN B LYASE"/>
    <property type="match status" value="1"/>
</dbReference>
<evidence type="ECO:0000256" key="1">
    <source>
        <dbReference type="SAM" id="MobiDB-lite"/>
    </source>
</evidence>
<evidence type="ECO:0000313" key="4">
    <source>
        <dbReference type="EMBL" id="ONH25647.1"/>
    </source>
</evidence>